<feature type="compositionally biased region" description="Basic and acidic residues" evidence="4">
    <location>
        <begin position="116"/>
        <end position="149"/>
    </location>
</feature>
<protein>
    <recommendedName>
        <fullName evidence="9">tRNA-binding domain-containing protein</fullName>
    </recommendedName>
</protein>
<keyword evidence="1 3" id="KW-0820">tRNA-binding</keyword>
<evidence type="ECO:0000259" key="5">
    <source>
        <dbReference type="PROSITE" id="PS50405"/>
    </source>
</evidence>
<dbReference type="EMBL" id="JAHLUN010000011">
    <property type="protein sequence ID" value="KAG7763177.1"/>
    <property type="molecule type" value="Genomic_DNA"/>
</dbReference>
<evidence type="ECO:0000256" key="4">
    <source>
        <dbReference type="SAM" id="MobiDB-lite"/>
    </source>
</evidence>
<evidence type="ECO:0000256" key="1">
    <source>
        <dbReference type="ARBA" id="ARBA00022555"/>
    </source>
</evidence>
<accession>A0ABQ7RCJ9</accession>
<dbReference type="PANTHER" id="PTHR11586">
    <property type="entry name" value="TRNA-AMINOACYLATION COFACTOR ARC1 FAMILY MEMBER"/>
    <property type="match status" value="1"/>
</dbReference>
<sequence length="353" mass="38967">MSLADKFASLKVAENLSNEELALCDQWVTLSSRIEENLTELNDSLRSKTYIIGSKPSKADAAVFERVFPLAQKWTSVEDLAKYRHIVRWIDLIQNQIGVENKLKIDFSVELPREVKEKKKKDAKDSKDEQKSKPKEQPKEQPKKGKPTDEASLAAAKAAKEAKKAAKAKAKAEAEAAKPAAAAGPDPSMVDFRVGFIEKAIKHPDADALYVSTIHMGDEEGPRTVCSGLVKYYPLEAMQQRYVVVIANLKPVTMRGIKSSAMVLCASEGETVEFINPPEGSKAGDKVFFEGFDGTPEKQLNPKKKIFEQVQPNFSTNDKLEVIYRQEGKPDARLVTKDGKVCKAASLVGATVR</sequence>
<name>A0ABQ7RCJ9_9ASCO</name>
<evidence type="ECO:0000256" key="2">
    <source>
        <dbReference type="ARBA" id="ARBA00022884"/>
    </source>
</evidence>
<feature type="domain" description="TRNA-binding" evidence="6">
    <location>
        <begin position="186"/>
        <end position="288"/>
    </location>
</feature>
<organism evidence="7 8">
    <name type="scientific">Ogataea haglerorum</name>
    <dbReference type="NCBI Taxonomy" id="1937702"/>
    <lineage>
        <taxon>Eukaryota</taxon>
        <taxon>Fungi</taxon>
        <taxon>Dikarya</taxon>
        <taxon>Ascomycota</taxon>
        <taxon>Saccharomycotina</taxon>
        <taxon>Pichiomycetes</taxon>
        <taxon>Pichiales</taxon>
        <taxon>Pichiaceae</taxon>
        <taxon>Ogataea</taxon>
    </lineage>
</organism>
<comment type="caution">
    <text evidence="7">The sequence shown here is derived from an EMBL/GenBank/DDBJ whole genome shotgun (WGS) entry which is preliminary data.</text>
</comment>
<dbReference type="Gene3D" id="1.20.1050.10">
    <property type="match status" value="1"/>
</dbReference>
<proteinExistence type="predicted"/>
<evidence type="ECO:0000313" key="7">
    <source>
        <dbReference type="EMBL" id="KAG7763177.1"/>
    </source>
</evidence>
<dbReference type="PROSITE" id="PS50405">
    <property type="entry name" value="GST_CTER"/>
    <property type="match status" value="1"/>
</dbReference>
<dbReference type="Pfam" id="PF21972">
    <property type="entry name" value="Arc1p_N_like"/>
    <property type="match status" value="1"/>
</dbReference>
<dbReference type="CDD" id="cd10304">
    <property type="entry name" value="GST_C_Arc1p_N_like"/>
    <property type="match status" value="1"/>
</dbReference>
<dbReference type="SUPFAM" id="SSF50249">
    <property type="entry name" value="Nucleic acid-binding proteins"/>
    <property type="match status" value="1"/>
</dbReference>
<dbReference type="Pfam" id="PF01588">
    <property type="entry name" value="tRNA_bind"/>
    <property type="match status" value="1"/>
</dbReference>
<dbReference type="PROSITE" id="PS50886">
    <property type="entry name" value="TRBD"/>
    <property type="match status" value="1"/>
</dbReference>
<evidence type="ECO:0000256" key="3">
    <source>
        <dbReference type="PROSITE-ProRule" id="PRU00209"/>
    </source>
</evidence>
<evidence type="ECO:0000313" key="8">
    <source>
        <dbReference type="Proteomes" id="UP000697297"/>
    </source>
</evidence>
<dbReference type="InterPro" id="IPR012340">
    <property type="entry name" value="NA-bd_OB-fold"/>
</dbReference>
<keyword evidence="8" id="KW-1185">Reference proteome</keyword>
<dbReference type="InterPro" id="IPR002547">
    <property type="entry name" value="tRNA-bd_dom"/>
</dbReference>
<dbReference type="PANTHER" id="PTHR11586:SF33">
    <property type="entry name" value="AMINOACYL TRNA SYNTHASE COMPLEX-INTERACTING MULTIFUNCTIONAL PROTEIN 1"/>
    <property type="match status" value="1"/>
</dbReference>
<reference evidence="7 8" key="1">
    <citation type="journal article" date="2021" name="G3 (Bethesda)">
        <title>Genomic diversity, chromosomal rearrangements, and interspecies hybridization in the ogataea polymorpha species complex.</title>
        <authorList>
            <person name="Hanson S.J."/>
            <person name="Cinneide E.O."/>
            <person name="Salzberg L.I."/>
            <person name="Wolfe K.H."/>
            <person name="McGowan J."/>
            <person name="Fitzpatrick D.A."/>
            <person name="Matlin K."/>
        </authorList>
    </citation>
    <scope>NUCLEOTIDE SEQUENCE [LARGE SCALE GENOMIC DNA]</scope>
    <source>
        <strain evidence="7">81-436-3</strain>
    </source>
</reference>
<feature type="region of interest" description="Disordered" evidence="4">
    <location>
        <begin position="116"/>
        <end position="158"/>
    </location>
</feature>
<dbReference type="InterPro" id="IPR053836">
    <property type="entry name" value="Arc1-like_N"/>
</dbReference>
<dbReference type="InterPro" id="IPR051270">
    <property type="entry name" value="Tyrosine-tRNA_ligase_regulator"/>
</dbReference>
<evidence type="ECO:0000259" key="6">
    <source>
        <dbReference type="PROSITE" id="PS50886"/>
    </source>
</evidence>
<evidence type="ECO:0008006" key="9">
    <source>
        <dbReference type="Google" id="ProtNLM"/>
    </source>
</evidence>
<dbReference type="Proteomes" id="UP000697297">
    <property type="component" value="Unassembled WGS sequence"/>
</dbReference>
<dbReference type="InterPro" id="IPR010987">
    <property type="entry name" value="Glutathione-S-Trfase_C-like"/>
</dbReference>
<dbReference type="Gene3D" id="2.40.50.140">
    <property type="entry name" value="Nucleic acid-binding proteins"/>
    <property type="match status" value="1"/>
</dbReference>
<dbReference type="InterPro" id="IPR036282">
    <property type="entry name" value="Glutathione-S-Trfase_C_sf"/>
</dbReference>
<dbReference type="CDD" id="cd02799">
    <property type="entry name" value="tRNA_bind_EMAP-II_like"/>
    <property type="match status" value="1"/>
</dbReference>
<feature type="domain" description="GST C-terminal" evidence="5">
    <location>
        <begin position="1"/>
        <end position="122"/>
    </location>
</feature>
<keyword evidence="2 3" id="KW-0694">RNA-binding</keyword>
<dbReference type="SUPFAM" id="SSF47616">
    <property type="entry name" value="GST C-terminal domain-like"/>
    <property type="match status" value="1"/>
</dbReference>
<gene>
    <name evidence="7" type="ORF">KL946_003993</name>
</gene>